<dbReference type="AlphaFoldDB" id="A0A2U3EA78"/>
<dbReference type="EMBL" id="LCWV01000007">
    <property type="protein sequence ID" value="PWI71401.1"/>
    <property type="molecule type" value="Genomic_DNA"/>
</dbReference>
<dbReference type="PROSITE" id="PS50828">
    <property type="entry name" value="SMR"/>
    <property type="match status" value="1"/>
</dbReference>
<comment type="caution">
    <text evidence="3">The sequence shown here is derived from an EMBL/GenBank/DDBJ whole genome shotgun (WGS) entry which is preliminary data.</text>
</comment>
<reference evidence="3 4" key="1">
    <citation type="journal article" date="2016" name="Front. Microbiol.">
        <title>Genome and transcriptome sequences reveal the specific parasitism of the nematophagous Purpureocillium lilacinum 36-1.</title>
        <authorList>
            <person name="Xie J."/>
            <person name="Li S."/>
            <person name="Mo C."/>
            <person name="Xiao X."/>
            <person name="Peng D."/>
            <person name="Wang G."/>
            <person name="Xiao Y."/>
        </authorList>
    </citation>
    <scope>NUCLEOTIDE SEQUENCE [LARGE SCALE GENOMIC DNA]</scope>
    <source>
        <strain evidence="3 4">36-1</strain>
    </source>
</reference>
<dbReference type="Pfam" id="PF08590">
    <property type="entry name" value="DUF1771"/>
    <property type="match status" value="1"/>
</dbReference>
<feature type="region of interest" description="Disordered" evidence="1">
    <location>
        <begin position="122"/>
        <end position="194"/>
    </location>
</feature>
<dbReference type="SMART" id="SM01162">
    <property type="entry name" value="DUF1771"/>
    <property type="match status" value="1"/>
</dbReference>
<accession>A0A2U3EA78</accession>
<dbReference type="InterPro" id="IPR013899">
    <property type="entry name" value="DUF1771"/>
</dbReference>
<proteinExistence type="predicted"/>
<dbReference type="PANTHER" id="PTHR47417:SF1">
    <property type="entry name" value="SMR DOMAIN-CONTAINING PROTEIN YPL199C"/>
    <property type="match status" value="1"/>
</dbReference>
<evidence type="ECO:0000313" key="3">
    <source>
        <dbReference type="EMBL" id="PWI71401.1"/>
    </source>
</evidence>
<name>A0A2U3EA78_PURLI</name>
<evidence type="ECO:0000313" key="4">
    <source>
        <dbReference type="Proteomes" id="UP000245956"/>
    </source>
</evidence>
<dbReference type="Proteomes" id="UP000245956">
    <property type="component" value="Unassembled WGS sequence"/>
</dbReference>
<feature type="compositionally biased region" description="Basic and acidic residues" evidence="1">
    <location>
        <begin position="122"/>
        <end position="136"/>
    </location>
</feature>
<feature type="region of interest" description="Disordered" evidence="1">
    <location>
        <begin position="343"/>
        <end position="395"/>
    </location>
</feature>
<feature type="compositionally biased region" description="Low complexity" evidence="1">
    <location>
        <begin position="370"/>
        <end position="395"/>
    </location>
</feature>
<dbReference type="SMART" id="SM00463">
    <property type="entry name" value="SMR"/>
    <property type="match status" value="1"/>
</dbReference>
<organism evidence="3 4">
    <name type="scientific">Purpureocillium lilacinum</name>
    <name type="common">Paecilomyces lilacinus</name>
    <dbReference type="NCBI Taxonomy" id="33203"/>
    <lineage>
        <taxon>Eukaryota</taxon>
        <taxon>Fungi</taxon>
        <taxon>Dikarya</taxon>
        <taxon>Ascomycota</taxon>
        <taxon>Pezizomycotina</taxon>
        <taxon>Sordariomycetes</taxon>
        <taxon>Hypocreomycetidae</taxon>
        <taxon>Hypocreales</taxon>
        <taxon>Ophiocordycipitaceae</taxon>
        <taxon>Purpureocillium</taxon>
    </lineage>
</organism>
<dbReference type="SUPFAM" id="SSF160443">
    <property type="entry name" value="SMR domain-like"/>
    <property type="match status" value="1"/>
</dbReference>
<protein>
    <recommendedName>
        <fullName evidence="2">Smr domain-containing protein</fullName>
    </recommendedName>
</protein>
<feature type="domain" description="Smr" evidence="2">
    <location>
        <begin position="270"/>
        <end position="345"/>
    </location>
</feature>
<evidence type="ECO:0000259" key="2">
    <source>
        <dbReference type="PROSITE" id="PS50828"/>
    </source>
</evidence>
<dbReference type="Pfam" id="PF01713">
    <property type="entry name" value="Smr"/>
    <property type="match status" value="1"/>
</dbReference>
<dbReference type="InterPro" id="IPR036063">
    <property type="entry name" value="Smr_dom_sf"/>
</dbReference>
<dbReference type="PANTHER" id="PTHR47417">
    <property type="entry name" value="SMR DOMAIN-CONTAINING PROTEIN YPL199C"/>
    <property type="match status" value="1"/>
</dbReference>
<dbReference type="InterPro" id="IPR053020">
    <property type="entry name" value="Smr_domain_protein"/>
</dbReference>
<dbReference type="Gene3D" id="3.30.1370.110">
    <property type="match status" value="1"/>
</dbReference>
<feature type="compositionally biased region" description="Gly residues" evidence="1">
    <location>
        <begin position="356"/>
        <end position="369"/>
    </location>
</feature>
<sequence>MSPEVPDRGQLALLFGPACLVDRSSLHPRWSRLWSLLPPALRNVAFHGRMCGSPRPLGWWAPLVAARPEAAVITGPVHHLSWIDPAVQAELALNGGLEAPKKWDVGGSNAAAALRLSLRGDAERALGPRARPERSSRGPTSPPNSHAAQRAPSTTERHRAAPTRARRPIDLPKTPARRDQPSPSLHSGDNDDVEREYDRLRDAARAEAAKRNSCYERSKQAYNSGDGAAAKELSNQGKMHDRKMDELNQQAADYIFRENNAAGKVGGDQIDLHGLFVEEAERILEQRIRADQARGQTHLHAIVGKGNHSTGHVQKIKPKVEELCRELGLKYTTEDNAGRIYINLQGGEPVPPQQHHGGGGGGGQHGYPGGQQQQQHHGGQHGGQQQHHGGQNQQQDEIAQLVEKALPRILRKLEKACCVVM</sequence>
<feature type="compositionally biased region" description="Polar residues" evidence="1">
    <location>
        <begin position="137"/>
        <end position="153"/>
    </location>
</feature>
<evidence type="ECO:0000256" key="1">
    <source>
        <dbReference type="SAM" id="MobiDB-lite"/>
    </source>
</evidence>
<gene>
    <name evidence="3" type="ORF">PCL_11495</name>
</gene>
<dbReference type="InterPro" id="IPR002625">
    <property type="entry name" value="Smr_dom"/>
</dbReference>